<proteinExistence type="predicted"/>
<protein>
    <submittedName>
        <fullName evidence="1">Uncharacterized protein</fullName>
    </submittedName>
</protein>
<name>A0ACC5R5D0_9HYPH</name>
<reference evidence="1" key="1">
    <citation type="submission" date="2021-01" db="EMBL/GenBank/DDBJ databases">
        <authorList>
            <person name="Sun Q."/>
        </authorList>
    </citation>
    <scope>NUCLEOTIDE SEQUENCE</scope>
    <source>
        <strain evidence="1">YIM B02566</strain>
    </source>
</reference>
<evidence type="ECO:0000313" key="2">
    <source>
        <dbReference type="Proteomes" id="UP000616151"/>
    </source>
</evidence>
<dbReference type="EMBL" id="JAENHL010000007">
    <property type="protein sequence ID" value="MBK1867820.1"/>
    <property type="molecule type" value="Genomic_DNA"/>
</dbReference>
<gene>
    <name evidence="1" type="ORF">JHL16_15790</name>
</gene>
<comment type="caution">
    <text evidence="1">The sequence shown here is derived from an EMBL/GenBank/DDBJ whole genome shotgun (WGS) entry which is preliminary data.</text>
</comment>
<sequence>MALLPWFASRDVVAALWMAASAAAPDTATPIDKMDAYIKDLPQERRSWLVESYAWASVMSPGILKYRTPPQIYVTCPEGGCAPAAMGSLKTLQSYAPGAIGQLTGAADTSGIEVYMAPEPEEFTRRDHDTDTLLRLNAHITAKTIVNFGPAAFGHVAAPC</sequence>
<keyword evidence="2" id="KW-1185">Reference proteome</keyword>
<evidence type="ECO:0000313" key="1">
    <source>
        <dbReference type="EMBL" id="MBK1867820.1"/>
    </source>
</evidence>
<dbReference type="Proteomes" id="UP000616151">
    <property type="component" value="Unassembled WGS sequence"/>
</dbReference>
<accession>A0ACC5R5D0</accession>
<organism evidence="1 2">
    <name type="scientific">Taklimakanibacter albus</name>
    <dbReference type="NCBI Taxonomy" id="2800327"/>
    <lineage>
        <taxon>Bacteria</taxon>
        <taxon>Pseudomonadati</taxon>
        <taxon>Pseudomonadota</taxon>
        <taxon>Alphaproteobacteria</taxon>
        <taxon>Hyphomicrobiales</taxon>
        <taxon>Aestuariivirgaceae</taxon>
        <taxon>Taklimakanibacter</taxon>
    </lineage>
</organism>